<evidence type="ECO:0000256" key="1">
    <source>
        <dbReference type="SAM" id="SignalP"/>
    </source>
</evidence>
<gene>
    <name evidence="2" type="ORF">X801_03271</name>
</gene>
<evidence type="ECO:0000313" key="2">
    <source>
        <dbReference type="EMBL" id="OON20844.1"/>
    </source>
</evidence>
<feature type="chain" id="PRO_5012707099" evidence="1">
    <location>
        <begin position="16"/>
        <end position="361"/>
    </location>
</feature>
<dbReference type="EMBL" id="KV892412">
    <property type="protein sequence ID" value="OON20844.1"/>
    <property type="molecule type" value="Genomic_DNA"/>
</dbReference>
<dbReference type="Proteomes" id="UP000243686">
    <property type="component" value="Unassembled WGS sequence"/>
</dbReference>
<accession>A0A1S8X298</accession>
<feature type="signal peptide" evidence="1">
    <location>
        <begin position="1"/>
        <end position="15"/>
    </location>
</feature>
<organism evidence="2 3">
    <name type="scientific">Opisthorchis viverrini</name>
    <name type="common">Southeast Asian liver fluke</name>
    <dbReference type="NCBI Taxonomy" id="6198"/>
    <lineage>
        <taxon>Eukaryota</taxon>
        <taxon>Metazoa</taxon>
        <taxon>Spiralia</taxon>
        <taxon>Lophotrochozoa</taxon>
        <taxon>Platyhelminthes</taxon>
        <taxon>Trematoda</taxon>
        <taxon>Digenea</taxon>
        <taxon>Opisthorchiida</taxon>
        <taxon>Opisthorchiata</taxon>
        <taxon>Opisthorchiidae</taxon>
        <taxon>Opisthorchis</taxon>
    </lineage>
</organism>
<keyword evidence="3" id="KW-1185">Reference proteome</keyword>
<dbReference type="GO" id="GO:0030141">
    <property type="term" value="C:secretory granule"/>
    <property type="evidence" value="ECO:0007669"/>
    <property type="project" value="InterPro"/>
</dbReference>
<keyword evidence="1" id="KW-0732">Signal</keyword>
<reference evidence="2 3" key="1">
    <citation type="submission" date="2015-03" db="EMBL/GenBank/DDBJ databases">
        <title>Draft genome of the nematode, Opisthorchis viverrini.</title>
        <authorList>
            <person name="Mitreva M."/>
        </authorList>
    </citation>
    <scope>NUCLEOTIDE SEQUENCE [LARGE SCALE GENOMIC DNA]</scope>
    <source>
        <strain evidence="2">Khon Kaen</strain>
    </source>
</reference>
<evidence type="ECO:0000313" key="3">
    <source>
        <dbReference type="Proteomes" id="UP000243686"/>
    </source>
</evidence>
<dbReference type="GO" id="GO:0007218">
    <property type="term" value="P:neuropeptide signaling pathway"/>
    <property type="evidence" value="ECO:0007669"/>
    <property type="project" value="InterPro"/>
</dbReference>
<protein>
    <submittedName>
        <fullName evidence="2">Uncharacterized protein</fullName>
    </submittedName>
</protein>
<sequence length="361" mass="41217">IPCVLLLTLIQCILSTNYDAYIDRLATESEALRREFVRSNPRGQYVLEKLRSPGYRSRHPILSETSDDMYGISLDDWRAFLQELRHAKAEAARPLEEDEKISEPQLRWYGPEHYGEEGITLNEREPASRRNEVAYQNHLWGEQKVSGGSGEIGQWLDFALLGAQLQDEDEEDENNSSMFPIDFIKDPTRFMETKNSSLPAYCDPPNPCPIGYDPENLSTPCDPHVVYSMDFNRDWILTKQANGEYSQGQPVFAWSKEKASRGKEGILSKGKVPKIFMHLNDEGNAIYDKNKSNYRSLVRFHDTYGDEHGTMGILHSVSEINQSRSLIRDFHSGKAEQTTLCKCDQACNWSTIACEFSLKEA</sequence>
<dbReference type="AlphaFoldDB" id="A0A1S8X298"/>
<dbReference type="InterPro" id="IPR007945">
    <property type="entry name" value="Secretogranin_V"/>
</dbReference>
<dbReference type="Pfam" id="PF05281">
    <property type="entry name" value="Secretogranin_V"/>
    <property type="match status" value="1"/>
</dbReference>
<proteinExistence type="predicted"/>
<name>A0A1S8X298_OPIVI</name>
<feature type="non-terminal residue" evidence="2">
    <location>
        <position position="1"/>
    </location>
</feature>